<dbReference type="RefSeq" id="XP_056516808.1">
    <property type="nucleotide sequence ID" value="XM_056670435.1"/>
</dbReference>
<feature type="compositionally biased region" description="Polar residues" evidence="1">
    <location>
        <begin position="375"/>
        <end position="384"/>
    </location>
</feature>
<dbReference type="EMBL" id="JAPQKL010000008">
    <property type="protein sequence ID" value="KAJ5120304.1"/>
    <property type="molecule type" value="Genomic_DNA"/>
</dbReference>
<keyword evidence="3" id="KW-1185">Reference proteome</keyword>
<dbReference type="OrthoDB" id="4204700at2759"/>
<feature type="region of interest" description="Disordered" evidence="1">
    <location>
        <begin position="1"/>
        <end position="28"/>
    </location>
</feature>
<sequence>MSTNNSSPQTGESFNNNASQGASQTDLQGHNPAIAKYSKLQLHPDSIVKPDLFTLYFGFFGTRIWKNRVANTITDRVENHYVLTGRAPTQAELDAHVEHGTRSLYYARTGVPVGSFLGTALLYRQARKSPHFPQNPTPANMLAALRGAMTASTAGSILGPAVFRVLFLVTLGGMMSSFSASAYSAMRTLSDPRLKGFLAEMRGRDPDDVRKRKMQAASERLRYMRRGEQDIGTQMRKGMGGSDGFAGDSGYEQELDVQPPNSYSEYEGSGGGAAGQYGADESQMRKEAAGAVWARGRGAQPEQKSSLDFLDEDDASPTAAEYRDTNIDGSSSGSAWDRLRQQNSGGRFQPRQPGVPSHPYAGVYARGKQDRDDSNGGSERNSAQAEFDRLIDSERNAGNGGSQSRGWGS</sequence>
<gene>
    <name evidence="2" type="ORF">N7515_009692</name>
</gene>
<reference evidence="2" key="1">
    <citation type="submission" date="2022-11" db="EMBL/GenBank/DDBJ databases">
        <authorList>
            <person name="Petersen C."/>
        </authorList>
    </citation>
    <scope>NUCLEOTIDE SEQUENCE</scope>
    <source>
        <strain evidence="2">IBT 22155</strain>
    </source>
</reference>
<proteinExistence type="predicted"/>
<accession>A0A9W9GHC7</accession>
<dbReference type="GeneID" id="81409606"/>
<protein>
    <recommendedName>
        <fullName evidence="4">Endo-1,3(4)-beta-glucanase</fullName>
    </recommendedName>
</protein>
<evidence type="ECO:0000313" key="2">
    <source>
        <dbReference type="EMBL" id="KAJ5120304.1"/>
    </source>
</evidence>
<evidence type="ECO:0000313" key="3">
    <source>
        <dbReference type="Proteomes" id="UP001149079"/>
    </source>
</evidence>
<feature type="compositionally biased region" description="Gly residues" evidence="1">
    <location>
        <begin position="398"/>
        <end position="409"/>
    </location>
</feature>
<evidence type="ECO:0000256" key="1">
    <source>
        <dbReference type="SAM" id="MobiDB-lite"/>
    </source>
</evidence>
<feature type="compositionally biased region" description="Low complexity" evidence="1">
    <location>
        <begin position="289"/>
        <end position="299"/>
    </location>
</feature>
<feature type="region of interest" description="Disordered" evidence="1">
    <location>
        <begin position="233"/>
        <end position="409"/>
    </location>
</feature>
<feature type="compositionally biased region" description="Basic and acidic residues" evidence="1">
    <location>
        <begin position="386"/>
        <end position="395"/>
    </location>
</feature>
<organism evidence="2 3">
    <name type="scientific">Penicillium bovifimosum</name>
    <dbReference type="NCBI Taxonomy" id="126998"/>
    <lineage>
        <taxon>Eukaryota</taxon>
        <taxon>Fungi</taxon>
        <taxon>Dikarya</taxon>
        <taxon>Ascomycota</taxon>
        <taxon>Pezizomycotina</taxon>
        <taxon>Eurotiomycetes</taxon>
        <taxon>Eurotiomycetidae</taxon>
        <taxon>Eurotiales</taxon>
        <taxon>Aspergillaceae</taxon>
        <taxon>Penicillium</taxon>
    </lineage>
</organism>
<comment type="caution">
    <text evidence="2">The sequence shown here is derived from an EMBL/GenBank/DDBJ whole genome shotgun (WGS) entry which is preliminary data.</text>
</comment>
<dbReference type="AlphaFoldDB" id="A0A9W9GHC7"/>
<dbReference type="Proteomes" id="UP001149079">
    <property type="component" value="Unassembled WGS sequence"/>
</dbReference>
<reference evidence="2" key="2">
    <citation type="journal article" date="2023" name="IMA Fungus">
        <title>Comparative genomic study of the Penicillium genus elucidates a diverse pangenome and 15 lateral gene transfer events.</title>
        <authorList>
            <person name="Petersen C."/>
            <person name="Sorensen T."/>
            <person name="Nielsen M.R."/>
            <person name="Sondergaard T.E."/>
            <person name="Sorensen J.L."/>
            <person name="Fitzpatrick D.A."/>
            <person name="Frisvad J.C."/>
            <person name="Nielsen K.L."/>
        </authorList>
    </citation>
    <scope>NUCLEOTIDE SEQUENCE</scope>
    <source>
        <strain evidence="2">IBT 22155</strain>
    </source>
</reference>
<evidence type="ECO:0008006" key="4">
    <source>
        <dbReference type="Google" id="ProtNLM"/>
    </source>
</evidence>
<name>A0A9W9GHC7_9EURO</name>